<dbReference type="Gene3D" id="1.20.120.450">
    <property type="entry name" value="dinb family like domain"/>
    <property type="match status" value="1"/>
</dbReference>
<dbReference type="InterPro" id="IPR024775">
    <property type="entry name" value="DinB-like"/>
</dbReference>
<sequence length="152" mass="17380">MAVATLEELAAYAAMPIQIEKAIAGLSEEQLHYTPAEGEWSIHDVLIHLADSEAVGYWRLRKTLAERDTVLAIYDEDAWSKSLYYRQQNSTLALRLFSDLRASSAALLKLLPPEAWELSSIHAERGRLTIYDIFRTYVEHGEIHLQQIKRLL</sequence>
<dbReference type="RefSeq" id="WP_162005661.1">
    <property type="nucleotide sequence ID" value="NZ_BKZW01000004.1"/>
</dbReference>
<comment type="caution">
    <text evidence="2">The sequence shown here is derived from an EMBL/GenBank/DDBJ whole genome shotgun (WGS) entry which is preliminary data.</text>
</comment>
<dbReference type="InterPro" id="IPR034660">
    <property type="entry name" value="DinB/YfiT-like"/>
</dbReference>
<gene>
    <name evidence="2" type="ORF">KDW_56350</name>
</gene>
<keyword evidence="3" id="KW-1185">Reference proteome</keyword>
<proteinExistence type="predicted"/>
<protein>
    <recommendedName>
        <fullName evidence="1">DinB-like domain-containing protein</fullName>
    </recommendedName>
</protein>
<feature type="domain" description="DinB-like" evidence="1">
    <location>
        <begin position="19"/>
        <end position="148"/>
    </location>
</feature>
<name>A0A5J4KV44_9CHLR</name>
<dbReference type="Proteomes" id="UP000326912">
    <property type="component" value="Unassembled WGS sequence"/>
</dbReference>
<dbReference type="SUPFAM" id="SSF109854">
    <property type="entry name" value="DinB/YfiT-like putative metalloenzymes"/>
    <property type="match status" value="1"/>
</dbReference>
<accession>A0A5J4KV44</accession>
<dbReference type="EMBL" id="BKZW01000004">
    <property type="protein sequence ID" value="GER91473.1"/>
    <property type="molecule type" value="Genomic_DNA"/>
</dbReference>
<dbReference type="Pfam" id="PF12867">
    <property type="entry name" value="DinB_2"/>
    <property type="match status" value="1"/>
</dbReference>
<reference evidence="2 3" key="1">
    <citation type="submission" date="2019-10" db="EMBL/GenBank/DDBJ databases">
        <title>Dictyobacter vulcani sp. nov., within the class Ktedonobacteria, isolated from soil of volcanic Mt. Zao.</title>
        <authorList>
            <person name="Zheng Y."/>
            <person name="Wang C.M."/>
            <person name="Sakai Y."/>
            <person name="Abe K."/>
            <person name="Yokota A."/>
            <person name="Yabe S."/>
        </authorList>
    </citation>
    <scope>NUCLEOTIDE SEQUENCE [LARGE SCALE GENOMIC DNA]</scope>
    <source>
        <strain evidence="2 3">W12</strain>
    </source>
</reference>
<evidence type="ECO:0000313" key="3">
    <source>
        <dbReference type="Proteomes" id="UP000326912"/>
    </source>
</evidence>
<organism evidence="2 3">
    <name type="scientific">Dictyobacter vulcani</name>
    <dbReference type="NCBI Taxonomy" id="2607529"/>
    <lineage>
        <taxon>Bacteria</taxon>
        <taxon>Bacillati</taxon>
        <taxon>Chloroflexota</taxon>
        <taxon>Ktedonobacteria</taxon>
        <taxon>Ktedonobacterales</taxon>
        <taxon>Dictyobacteraceae</taxon>
        <taxon>Dictyobacter</taxon>
    </lineage>
</organism>
<dbReference type="AlphaFoldDB" id="A0A5J4KV44"/>
<evidence type="ECO:0000259" key="1">
    <source>
        <dbReference type="Pfam" id="PF12867"/>
    </source>
</evidence>
<evidence type="ECO:0000313" key="2">
    <source>
        <dbReference type="EMBL" id="GER91473.1"/>
    </source>
</evidence>